<dbReference type="InterPro" id="IPR010994">
    <property type="entry name" value="RuvA_2-like"/>
</dbReference>
<dbReference type="InterPro" id="IPR003583">
    <property type="entry name" value="Hlx-hairpin-Hlx_DNA-bd_motif"/>
</dbReference>
<evidence type="ECO:0000256" key="3">
    <source>
        <dbReference type="ARBA" id="ARBA00013308"/>
    </source>
</evidence>
<dbReference type="FunFam" id="2.40.50.140:FF:000012">
    <property type="entry name" value="DNA ligase"/>
    <property type="match status" value="1"/>
</dbReference>
<feature type="binding site" evidence="14">
    <location>
        <position position="505"/>
    </location>
    <ligand>
        <name>Zn(2+)</name>
        <dbReference type="ChEBI" id="CHEBI:29105"/>
    </ligand>
</feature>
<dbReference type="GO" id="GO:0006260">
    <property type="term" value="P:DNA replication"/>
    <property type="evidence" value="ECO:0007669"/>
    <property type="project" value="UniProtKB-KW"/>
</dbReference>
<evidence type="ECO:0000256" key="7">
    <source>
        <dbReference type="ARBA" id="ARBA00022763"/>
    </source>
</evidence>
<evidence type="ECO:0000256" key="14">
    <source>
        <dbReference type="HAMAP-Rule" id="MF_01588"/>
    </source>
</evidence>
<dbReference type="SUPFAM" id="SSF56091">
    <property type="entry name" value="DNA ligase/mRNA capping enzyme, catalytic domain"/>
    <property type="match status" value="2"/>
</dbReference>
<dbReference type="SUPFAM" id="SSF50249">
    <property type="entry name" value="Nucleic acid-binding proteins"/>
    <property type="match status" value="1"/>
</dbReference>
<keyword evidence="4 14" id="KW-0436">Ligase</keyword>
<dbReference type="CDD" id="cd17748">
    <property type="entry name" value="BRCT_DNA_ligase_like"/>
    <property type="match status" value="1"/>
</dbReference>
<dbReference type="Gene3D" id="3.30.470.30">
    <property type="entry name" value="DNA ligase/mRNA capping enzyme"/>
    <property type="match status" value="1"/>
</dbReference>
<keyword evidence="6 14" id="KW-0479">Metal-binding</keyword>
<keyword evidence="5 14" id="KW-0235">DNA replication</keyword>
<dbReference type="Gene3D" id="1.10.287.610">
    <property type="entry name" value="Helix hairpin bin"/>
    <property type="match status" value="1"/>
</dbReference>
<dbReference type="STRING" id="1434232.MAIT1_01106"/>
<dbReference type="EMBL" id="LVJN01000016">
    <property type="protein sequence ID" value="OSM06145.1"/>
    <property type="molecule type" value="Genomic_DNA"/>
</dbReference>
<evidence type="ECO:0000256" key="1">
    <source>
        <dbReference type="ARBA" id="ARBA00004067"/>
    </source>
</evidence>
<dbReference type="PROSITE" id="PS50172">
    <property type="entry name" value="BRCT"/>
    <property type="match status" value="1"/>
</dbReference>
<evidence type="ECO:0000256" key="10">
    <source>
        <dbReference type="ARBA" id="ARBA00023027"/>
    </source>
</evidence>
<sequence>MKRRFTPIRKIPMPNAATTQRAAELRRLLTDYAHHYYVMDQPKVPDSEYDRLFRELQALEQEHPELKTADSPTQRVGGAPLDGFAKVQHVVPMLSLDNAFSNEELREFDRRAREGLVESVVAEIAENFKSERGLTTLDSLGKDPMSLSALAKQALQLAMTALPTHLTDAPSPPSNAELLSAGRKEPEILRRLRQTLLEAVPQTLTYVAEPKLDGLAISLLYRNGELVQAATRGDGREGEDVTAHARTIHDAPLRLKGEDWPPLLEVRGEVFMTLKNFRRINQQAEAAGEKLFANPRNAAAGSLRQLDPKITASRRLRLFCHGLGQVTDGALPDSYTEILNKLRQWGLPVCPEIHTVRGADGCIAYFEQLGAKRDSLPYEIDGAVLKADRLQDRQRLGFVARAPRWAIAWKYPAHEEITTVRGIDIQVGRTGVLTPVARLQPVQVAGVTVTNATLHNFSLLAQKDVRIGDRVSVRRAGDVIPEVVQVMPQTDDAPRNAPFEPPTACPECGSHVAFDEAGTQKALRCVGGLSCPAQVREAVKHFVARRAMDIDGLGGKWVEKFLDLGFIRSIADIYRLHERRDELERLDGLGAKSVENLLAAIDVSRNAEPRRLLFALGIREVGEATARALTSHFADLNALMAADEAQLLAIEDVGPIVAHRILDFFAEAHNREILTQLDALGVAAIQAPWQTAPAQNAQTGDEADAQGTPLTGLTVVLTGSLESMTRDEAKDRLVALGAKAAGSVSKKTGCVVAGAEAGSKLTKALDLGVPVLDESGLAELLAGRIPDDVKARMA</sequence>
<comment type="caution">
    <text evidence="17">The sequence shown here is derived from an EMBL/GenBank/DDBJ whole genome shotgun (WGS) entry which is preliminary data.</text>
</comment>
<dbReference type="SMART" id="SM00292">
    <property type="entry name" value="BRCT"/>
    <property type="match status" value="1"/>
</dbReference>
<dbReference type="FunFam" id="1.10.150.20:FF:000007">
    <property type="entry name" value="DNA ligase"/>
    <property type="match status" value="1"/>
</dbReference>
<evidence type="ECO:0000256" key="6">
    <source>
        <dbReference type="ARBA" id="ARBA00022723"/>
    </source>
</evidence>
<comment type="function">
    <text evidence="1 14">DNA ligase that catalyzes the formation of phosphodiester linkages between 5'-phosphoryl and 3'-hydroxyl groups in double-stranded DNA using NAD as a coenzyme and as the energy source for the reaction. It is essential for DNA replication and repair of damaged DNA.</text>
</comment>
<feature type="binding site" evidence="14">
    <location>
        <position position="386"/>
    </location>
    <ligand>
        <name>NAD(+)</name>
        <dbReference type="ChEBI" id="CHEBI:57540"/>
    </ligand>
</feature>
<comment type="cofactor">
    <cofactor evidence="14">
        <name>Mg(2+)</name>
        <dbReference type="ChEBI" id="CHEBI:18420"/>
    </cofactor>
    <cofactor evidence="14">
        <name>Mn(2+)</name>
        <dbReference type="ChEBI" id="CHEBI:29035"/>
    </cofactor>
</comment>
<dbReference type="PROSITE" id="PS01055">
    <property type="entry name" value="DNA_LIGASE_N1"/>
    <property type="match status" value="1"/>
</dbReference>
<dbReference type="RefSeq" id="WP_241893418.1">
    <property type="nucleotide sequence ID" value="NZ_LVJN01000016.1"/>
</dbReference>
<dbReference type="InterPro" id="IPR001679">
    <property type="entry name" value="DNA_ligase"/>
</dbReference>
<evidence type="ECO:0000256" key="15">
    <source>
        <dbReference type="RuleBase" id="RU000618"/>
    </source>
</evidence>
<dbReference type="FunFam" id="3.30.470.30:FF:000001">
    <property type="entry name" value="DNA ligase"/>
    <property type="match status" value="1"/>
</dbReference>
<dbReference type="SMART" id="SM00532">
    <property type="entry name" value="LIGANc"/>
    <property type="match status" value="1"/>
</dbReference>
<protein>
    <recommendedName>
        <fullName evidence="3 14">DNA ligase</fullName>
        <ecNumber evidence="2 14">6.5.1.2</ecNumber>
    </recommendedName>
    <alternativeName>
        <fullName evidence="14">Polydeoxyribonucleotide synthase [NAD(+)]</fullName>
    </alternativeName>
</protein>
<dbReference type="Gene3D" id="2.40.50.140">
    <property type="entry name" value="Nucleic acid-binding proteins"/>
    <property type="match status" value="1"/>
</dbReference>
<dbReference type="Gene3D" id="6.20.10.30">
    <property type="match status" value="1"/>
</dbReference>
<dbReference type="InterPro" id="IPR036420">
    <property type="entry name" value="BRCT_dom_sf"/>
</dbReference>
<evidence type="ECO:0000256" key="2">
    <source>
        <dbReference type="ARBA" id="ARBA00012722"/>
    </source>
</evidence>
<organism evidence="17 18">
    <name type="scientific">Magnetofaba australis IT-1</name>
    <dbReference type="NCBI Taxonomy" id="1434232"/>
    <lineage>
        <taxon>Bacteria</taxon>
        <taxon>Pseudomonadati</taxon>
        <taxon>Pseudomonadota</taxon>
        <taxon>Magnetococcia</taxon>
        <taxon>Magnetococcales</taxon>
        <taxon>Magnetococcaceae</taxon>
        <taxon>Magnetofaba</taxon>
    </lineage>
</organism>
<evidence type="ECO:0000313" key="18">
    <source>
        <dbReference type="Proteomes" id="UP000194003"/>
    </source>
</evidence>
<dbReference type="Pfam" id="PF14520">
    <property type="entry name" value="HHH_5"/>
    <property type="match status" value="1"/>
</dbReference>
<gene>
    <name evidence="14" type="primary">ligA</name>
    <name evidence="17" type="ORF">MAIT1_01106</name>
</gene>
<feature type="binding site" evidence="14">
    <location>
        <begin position="95"/>
        <end position="96"/>
    </location>
    <ligand>
        <name>NAD(+)</name>
        <dbReference type="ChEBI" id="CHEBI:57540"/>
    </ligand>
</feature>
<feature type="binding site" evidence="14">
    <location>
        <begin position="46"/>
        <end position="50"/>
    </location>
    <ligand>
        <name>NAD(+)</name>
        <dbReference type="ChEBI" id="CHEBI:57540"/>
    </ligand>
</feature>
<dbReference type="PANTHER" id="PTHR23389:SF9">
    <property type="entry name" value="DNA LIGASE"/>
    <property type="match status" value="1"/>
</dbReference>
<dbReference type="EC" id="6.5.1.2" evidence="2 14"/>
<keyword evidence="7 14" id="KW-0227">DNA damage</keyword>
<dbReference type="NCBIfam" id="TIGR00575">
    <property type="entry name" value="dnlj"/>
    <property type="match status" value="1"/>
</dbReference>
<keyword evidence="8 14" id="KW-0862">Zinc</keyword>
<feature type="active site" description="N6-AMP-lysine intermediate" evidence="14">
    <location>
        <position position="211"/>
    </location>
</feature>
<dbReference type="InterPro" id="IPR013839">
    <property type="entry name" value="DNAligase_adenylation"/>
</dbReference>
<dbReference type="Proteomes" id="UP000194003">
    <property type="component" value="Unassembled WGS sequence"/>
</dbReference>
<dbReference type="PROSITE" id="PS01056">
    <property type="entry name" value="DNA_LIGASE_N2"/>
    <property type="match status" value="1"/>
</dbReference>
<evidence type="ECO:0000313" key="17">
    <source>
        <dbReference type="EMBL" id="OSM06145.1"/>
    </source>
</evidence>
<evidence type="ECO:0000256" key="11">
    <source>
        <dbReference type="ARBA" id="ARBA00023204"/>
    </source>
</evidence>
<evidence type="ECO:0000256" key="5">
    <source>
        <dbReference type="ARBA" id="ARBA00022705"/>
    </source>
</evidence>
<evidence type="ECO:0000256" key="13">
    <source>
        <dbReference type="ARBA" id="ARBA00060881"/>
    </source>
</evidence>
<dbReference type="SUPFAM" id="SSF47781">
    <property type="entry name" value="RuvA domain 2-like"/>
    <property type="match status" value="1"/>
</dbReference>
<keyword evidence="18" id="KW-1185">Reference proteome</keyword>
<dbReference type="Gene3D" id="1.10.150.20">
    <property type="entry name" value="5' to 3' exonuclease, C-terminal subdomain"/>
    <property type="match status" value="2"/>
</dbReference>
<dbReference type="GO" id="GO:0005829">
    <property type="term" value="C:cytosol"/>
    <property type="evidence" value="ECO:0007669"/>
    <property type="project" value="TreeGrafter"/>
</dbReference>
<evidence type="ECO:0000256" key="4">
    <source>
        <dbReference type="ARBA" id="ARBA00022598"/>
    </source>
</evidence>
<dbReference type="PIRSF" id="PIRSF001604">
    <property type="entry name" value="LigA"/>
    <property type="match status" value="1"/>
</dbReference>
<dbReference type="InterPro" id="IPR001357">
    <property type="entry name" value="BRCT_dom"/>
</dbReference>
<dbReference type="InterPro" id="IPR018239">
    <property type="entry name" value="DNA_ligase_AS"/>
</dbReference>
<dbReference type="AlphaFoldDB" id="A0A1Y2K7J4"/>
<name>A0A1Y2K7J4_9PROT</name>
<dbReference type="SUPFAM" id="SSF52113">
    <property type="entry name" value="BRCT domain"/>
    <property type="match status" value="1"/>
</dbReference>
<dbReference type="GO" id="GO:0003677">
    <property type="term" value="F:DNA binding"/>
    <property type="evidence" value="ECO:0007669"/>
    <property type="project" value="InterPro"/>
</dbReference>
<dbReference type="FunFam" id="1.10.150.20:FF:000006">
    <property type="entry name" value="DNA ligase"/>
    <property type="match status" value="1"/>
</dbReference>
<dbReference type="PANTHER" id="PTHR23389">
    <property type="entry name" value="CHROMOSOME TRANSMISSION FIDELITY FACTOR 18"/>
    <property type="match status" value="1"/>
</dbReference>
<keyword evidence="9 14" id="KW-0460">Magnesium</keyword>
<dbReference type="Pfam" id="PF12826">
    <property type="entry name" value="HHH_2"/>
    <property type="match status" value="1"/>
</dbReference>
<feature type="binding site" evidence="14">
    <location>
        <position position="531"/>
    </location>
    <ligand>
        <name>Zn(2+)</name>
        <dbReference type="ChEBI" id="CHEBI:29105"/>
    </ligand>
</feature>
<dbReference type="FunFam" id="1.10.287.610:FF:000002">
    <property type="entry name" value="DNA ligase"/>
    <property type="match status" value="1"/>
</dbReference>
<evidence type="ECO:0000256" key="8">
    <source>
        <dbReference type="ARBA" id="ARBA00022833"/>
    </source>
</evidence>
<dbReference type="InterPro" id="IPR013840">
    <property type="entry name" value="DNAligase_N"/>
</dbReference>
<dbReference type="NCBIfam" id="NF005932">
    <property type="entry name" value="PRK07956.1"/>
    <property type="match status" value="1"/>
</dbReference>
<feature type="domain" description="BRCT" evidence="16">
    <location>
        <begin position="705"/>
        <end position="781"/>
    </location>
</feature>
<dbReference type="Gene3D" id="3.40.50.10190">
    <property type="entry name" value="BRCT domain"/>
    <property type="match status" value="1"/>
</dbReference>
<dbReference type="SMART" id="SM00278">
    <property type="entry name" value="HhH1"/>
    <property type="match status" value="4"/>
</dbReference>
<dbReference type="InterPro" id="IPR012340">
    <property type="entry name" value="NA-bd_OB-fold"/>
</dbReference>
<dbReference type="CDD" id="cd00114">
    <property type="entry name" value="LIGANc"/>
    <property type="match status" value="1"/>
</dbReference>
<keyword evidence="11 14" id="KW-0234">DNA repair</keyword>
<comment type="catalytic activity">
    <reaction evidence="12 14 15">
        <text>NAD(+) + (deoxyribonucleotide)n-3'-hydroxyl + 5'-phospho-(deoxyribonucleotide)m = (deoxyribonucleotide)n+m + AMP + beta-nicotinamide D-nucleotide.</text>
        <dbReference type="EC" id="6.5.1.2"/>
    </reaction>
</comment>
<comment type="similarity">
    <text evidence="13 14">Belongs to the NAD-dependent DNA ligase family. LigA subfamily.</text>
</comment>
<dbReference type="Pfam" id="PF00533">
    <property type="entry name" value="BRCT"/>
    <property type="match status" value="1"/>
</dbReference>
<feature type="binding site" evidence="14">
    <location>
        <position position="269"/>
    </location>
    <ligand>
        <name>NAD(+)</name>
        <dbReference type="ChEBI" id="CHEBI:57540"/>
    </ligand>
</feature>
<proteinExistence type="inferred from homology"/>
<evidence type="ECO:0000256" key="9">
    <source>
        <dbReference type="ARBA" id="ARBA00022842"/>
    </source>
</evidence>
<feature type="binding site" evidence="14">
    <location>
        <position position="209"/>
    </location>
    <ligand>
        <name>NAD(+)</name>
        <dbReference type="ChEBI" id="CHEBI:57540"/>
    </ligand>
</feature>
<dbReference type="InterPro" id="IPR004149">
    <property type="entry name" value="Znf_DNAligase_C4"/>
</dbReference>
<comment type="caution">
    <text evidence="14">Lacks conserved residue(s) required for the propagation of feature annotation.</text>
</comment>
<dbReference type="GO" id="GO:0046872">
    <property type="term" value="F:metal ion binding"/>
    <property type="evidence" value="ECO:0007669"/>
    <property type="project" value="UniProtKB-KW"/>
</dbReference>
<evidence type="ECO:0000259" key="16">
    <source>
        <dbReference type="PROSITE" id="PS50172"/>
    </source>
</evidence>
<feature type="binding site" evidence="14">
    <location>
        <position position="410"/>
    </location>
    <ligand>
        <name>NAD(+)</name>
        <dbReference type="ChEBI" id="CHEBI:57540"/>
    </ligand>
</feature>
<dbReference type="InterPro" id="IPR041663">
    <property type="entry name" value="DisA/LigA_HHH"/>
</dbReference>
<evidence type="ECO:0000256" key="12">
    <source>
        <dbReference type="ARBA" id="ARBA00034005"/>
    </source>
</evidence>
<dbReference type="Pfam" id="PF01653">
    <property type="entry name" value="DNA_ligase_aden"/>
    <property type="match status" value="2"/>
</dbReference>
<dbReference type="Pfam" id="PF03119">
    <property type="entry name" value="DNA_ligase_ZBD"/>
    <property type="match status" value="1"/>
</dbReference>
<dbReference type="InterPro" id="IPR004150">
    <property type="entry name" value="NAD_DNA_ligase_OB"/>
</dbReference>
<dbReference type="InterPro" id="IPR033136">
    <property type="entry name" value="DNA_ligase_CS"/>
</dbReference>
<keyword evidence="14" id="KW-0464">Manganese</keyword>
<reference evidence="17 18" key="1">
    <citation type="journal article" date="2016" name="BMC Genomics">
        <title>Combined genomic and structural analyses of a cultured magnetotactic bacterium reveals its niche adaptation to a dynamic environment.</title>
        <authorList>
            <person name="Araujo A.C."/>
            <person name="Morillo V."/>
            <person name="Cypriano J."/>
            <person name="Teixeira L.C."/>
            <person name="Leao P."/>
            <person name="Lyra S."/>
            <person name="Almeida L.G."/>
            <person name="Bazylinski D.A."/>
            <person name="Vasconcellos A.T."/>
            <person name="Abreu F."/>
            <person name="Lins U."/>
        </authorList>
    </citation>
    <scope>NUCLEOTIDE SEQUENCE [LARGE SCALE GENOMIC DNA]</scope>
    <source>
        <strain evidence="17 18">IT-1</strain>
    </source>
</reference>
<dbReference type="GO" id="GO:0003911">
    <property type="term" value="F:DNA ligase (NAD+) activity"/>
    <property type="evidence" value="ECO:0007669"/>
    <property type="project" value="UniProtKB-UniRule"/>
</dbReference>
<feature type="binding site" evidence="14">
    <location>
        <position position="508"/>
    </location>
    <ligand>
        <name>Zn(2+)</name>
        <dbReference type="ChEBI" id="CHEBI:29105"/>
    </ligand>
</feature>
<dbReference type="HAMAP" id="MF_01588">
    <property type="entry name" value="DNA_ligase_A"/>
    <property type="match status" value="1"/>
</dbReference>
<feature type="binding site" evidence="14">
    <location>
        <position position="232"/>
    </location>
    <ligand>
        <name>NAD(+)</name>
        <dbReference type="ChEBI" id="CHEBI:57540"/>
    </ligand>
</feature>
<dbReference type="Pfam" id="PF03120">
    <property type="entry name" value="OB_DNA_ligase"/>
    <property type="match status" value="1"/>
</dbReference>
<dbReference type="GO" id="GO:0006281">
    <property type="term" value="P:DNA repair"/>
    <property type="evidence" value="ECO:0007669"/>
    <property type="project" value="UniProtKB-KW"/>
</dbReference>
<keyword evidence="10 14" id="KW-0520">NAD</keyword>
<accession>A0A1Y2K7J4</accession>